<evidence type="ECO:0000256" key="2">
    <source>
        <dbReference type="ARBA" id="ARBA00022692"/>
    </source>
</evidence>
<dbReference type="KEGG" id="ndi:NDAI_0A01100"/>
<keyword evidence="4 6" id="KW-0472">Membrane</keyword>
<dbReference type="GO" id="GO:0016020">
    <property type="term" value="C:membrane"/>
    <property type="evidence" value="ECO:0007669"/>
    <property type="project" value="UniProtKB-SubCell"/>
</dbReference>
<comment type="subcellular location">
    <subcellularLocation>
        <location evidence="1">Membrane</location>
        <topology evidence="1">Multi-pass membrane protein</topology>
    </subcellularLocation>
</comment>
<dbReference type="GO" id="GO:0006281">
    <property type="term" value="P:DNA repair"/>
    <property type="evidence" value="ECO:0007669"/>
    <property type="project" value="EnsemblFungi"/>
</dbReference>
<dbReference type="InterPro" id="IPR004843">
    <property type="entry name" value="Calcineurin-like_PHP"/>
</dbReference>
<reference evidence="8 9" key="1">
    <citation type="journal article" date="2011" name="Proc. Natl. Acad. Sci. U.S.A.">
        <title>Evolutionary erosion of yeast sex chromosomes by mating-type switching accidents.</title>
        <authorList>
            <person name="Gordon J.L."/>
            <person name="Armisen D."/>
            <person name="Proux-Wera E."/>
            <person name="Oheigeartaigh S.S."/>
            <person name="Byrne K.P."/>
            <person name="Wolfe K.H."/>
        </authorList>
    </citation>
    <scope>NUCLEOTIDE SEQUENCE [LARGE SCALE GENOMIC DNA]</scope>
    <source>
        <strain evidence="9">ATCC 10597 / BCRC 20456 / CBS 421 / NBRC 0211 / NRRL Y-12639</strain>
    </source>
</reference>
<dbReference type="AlphaFoldDB" id="G0W380"/>
<keyword evidence="3 6" id="KW-1133">Transmembrane helix</keyword>
<evidence type="ECO:0000313" key="9">
    <source>
        <dbReference type="Proteomes" id="UP000000689"/>
    </source>
</evidence>
<dbReference type="STRING" id="1071378.G0W380"/>
<protein>
    <recommendedName>
        <fullName evidence="7">Calcineurin-like phosphoesterase domain-containing protein</fullName>
    </recommendedName>
</protein>
<evidence type="ECO:0000313" key="8">
    <source>
        <dbReference type="EMBL" id="CCD22268.1"/>
    </source>
</evidence>
<feature type="domain" description="Calcineurin-like phosphoesterase" evidence="7">
    <location>
        <begin position="100"/>
        <end position="323"/>
    </location>
</feature>
<organism evidence="8 9">
    <name type="scientific">Naumovozyma dairenensis (strain ATCC 10597 / BCRC 20456 / CBS 421 / NBRC 0211 / NRRL Y-12639)</name>
    <name type="common">Saccharomyces dairenensis</name>
    <dbReference type="NCBI Taxonomy" id="1071378"/>
    <lineage>
        <taxon>Eukaryota</taxon>
        <taxon>Fungi</taxon>
        <taxon>Dikarya</taxon>
        <taxon>Ascomycota</taxon>
        <taxon>Saccharomycotina</taxon>
        <taxon>Saccharomycetes</taxon>
        <taxon>Saccharomycetales</taxon>
        <taxon>Saccharomycetaceae</taxon>
        <taxon>Naumovozyma</taxon>
    </lineage>
</organism>
<dbReference type="HOGENOM" id="CLU_011607_0_0_1"/>
<accession>G0W380</accession>
<feature type="compositionally biased region" description="Low complexity" evidence="5">
    <location>
        <begin position="1"/>
        <end position="12"/>
    </location>
</feature>
<gene>
    <name evidence="8" type="primary">NDAI0A01100</name>
    <name evidence="8" type="ordered locus">NDAI_0A01100</name>
</gene>
<dbReference type="SUPFAM" id="SSF56300">
    <property type="entry name" value="Metallo-dependent phosphatases"/>
    <property type="match status" value="1"/>
</dbReference>
<keyword evidence="9" id="KW-1185">Reference proteome</keyword>
<feature type="transmembrane region" description="Helical" evidence="6">
    <location>
        <begin position="49"/>
        <end position="68"/>
    </location>
</feature>
<dbReference type="OMA" id="LHCMKYP"/>
<evidence type="ECO:0000256" key="5">
    <source>
        <dbReference type="SAM" id="MobiDB-lite"/>
    </source>
</evidence>
<dbReference type="GO" id="GO:0005783">
    <property type="term" value="C:endoplasmic reticulum"/>
    <property type="evidence" value="ECO:0007669"/>
    <property type="project" value="EnsemblFungi"/>
</dbReference>
<dbReference type="GO" id="GO:0016787">
    <property type="term" value="F:hydrolase activity"/>
    <property type="evidence" value="ECO:0007669"/>
    <property type="project" value="InterPro"/>
</dbReference>
<feature type="transmembrane region" description="Helical" evidence="6">
    <location>
        <begin position="453"/>
        <end position="472"/>
    </location>
</feature>
<feature type="transmembrane region" description="Helical" evidence="6">
    <location>
        <begin position="393"/>
        <end position="412"/>
    </location>
</feature>
<evidence type="ECO:0000256" key="3">
    <source>
        <dbReference type="ARBA" id="ARBA00022989"/>
    </source>
</evidence>
<evidence type="ECO:0000259" key="7">
    <source>
        <dbReference type="Pfam" id="PF00149"/>
    </source>
</evidence>
<dbReference type="GeneID" id="11493483"/>
<sequence>MFSRNRSKNNNNNKKRDEEKEERSEMFADIEKGIPVNNIEIQNDGKVRVYWRYIVILFTMWLLLIHYYESIVVKRAMRKCQWSRWETWSKGTVSHKVALFADPQIMDAHSYPGRPVIVNYLTRVMLDHYHERNWKYVHYYLDPDTNFFLGDLFDGGRYWDDDYWLKEYTRFNKIFPKKQSRMTVMSLPGNHDIGFGDTVIESSLERFTTYFGDPSAYVDVGNHTFVLVDTISLSDKLNSNVSEVPKKFLNEFAMGSHPMTKILLTHVPLWRNANQQKCGSLRESKKAFPIQKGDQYQTVIDLELSQEVLSKIQPSLLFSGDDHDYCQIQHSYTANGMTKHAEEITVKSCAMNMGISRPAIQLLSLYNPNRKSGNDTYQTEMCYLPDPYKPIKMYLLMTIVSLSIFGYIMILPRSFNKRIATKIGKISDYNLNTKNLNPTEVYMVDEHPSKVSCILNLSILSLMVLILFYYYYVVI</sequence>
<dbReference type="InterPro" id="IPR029052">
    <property type="entry name" value="Metallo-depent_PP-like"/>
</dbReference>
<dbReference type="RefSeq" id="XP_003667511.1">
    <property type="nucleotide sequence ID" value="XM_003667463.1"/>
</dbReference>
<evidence type="ECO:0000256" key="1">
    <source>
        <dbReference type="ARBA" id="ARBA00004141"/>
    </source>
</evidence>
<proteinExistence type="predicted"/>
<evidence type="ECO:0000256" key="6">
    <source>
        <dbReference type="SAM" id="Phobius"/>
    </source>
</evidence>
<name>G0W380_NAUDC</name>
<dbReference type="EMBL" id="HE580267">
    <property type="protein sequence ID" value="CCD22268.1"/>
    <property type="molecule type" value="Genomic_DNA"/>
</dbReference>
<dbReference type="InterPro" id="IPR033308">
    <property type="entry name" value="PGAP5/Cdc1/Ted1"/>
</dbReference>
<feature type="region of interest" description="Disordered" evidence="5">
    <location>
        <begin position="1"/>
        <end position="22"/>
    </location>
</feature>
<dbReference type="Pfam" id="PF00149">
    <property type="entry name" value="Metallophos"/>
    <property type="match status" value="1"/>
</dbReference>
<dbReference type="FunFam" id="3.60.21.10:FF:000093">
    <property type="entry name" value="Cell division cycle-related protein"/>
    <property type="match status" value="1"/>
</dbReference>
<dbReference type="GO" id="GO:0006506">
    <property type="term" value="P:GPI anchor biosynthetic process"/>
    <property type="evidence" value="ECO:0007669"/>
    <property type="project" value="EnsemblFungi"/>
</dbReference>
<dbReference type="Proteomes" id="UP000000689">
    <property type="component" value="Chromosome 1"/>
</dbReference>
<dbReference type="Gene3D" id="3.60.21.10">
    <property type="match status" value="1"/>
</dbReference>
<dbReference type="PANTHER" id="PTHR13315:SF4">
    <property type="entry name" value="METALLOPHOSPHOESTERASE, ISOFORM E"/>
    <property type="match status" value="1"/>
</dbReference>
<evidence type="ECO:0000256" key="4">
    <source>
        <dbReference type="ARBA" id="ARBA00023136"/>
    </source>
</evidence>
<keyword evidence="2 6" id="KW-0812">Transmembrane</keyword>
<dbReference type="PANTHER" id="PTHR13315">
    <property type="entry name" value="METALLO PHOSPHOESTERASE RELATED"/>
    <property type="match status" value="1"/>
</dbReference>
<dbReference type="OrthoDB" id="5977743at2759"/>
<dbReference type="eggNOG" id="KOG3662">
    <property type="taxonomic scope" value="Eukaryota"/>
</dbReference>